<dbReference type="InterPro" id="IPR011322">
    <property type="entry name" value="N-reg_PII-like_a/b"/>
</dbReference>
<dbReference type="InterPro" id="IPR015867">
    <property type="entry name" value="N-reg_PII/ATP_PRibTrfase_C"/>
</dbReference>
<dbReference type="PANTHER" id="PTHR23419">
    <property type="entry name" value="DIVALENT CATION TOLERANCE CUTA-RELATED"/>
    <property type="match status" value="1"/>
</dbReference>
<protein>
    <submittedName>
        <fullName evidence="2">Divalent-cation tolerance protein CutA</fullName>
    </submittedName>
</protein>
<proteinExistence type="inferred from homology"/>
<comment type="caution">
    <text evidence="2">The sequence shown here is derived from an EMBL/GenBank/DDBJ whole genome shotgun (WGS) entry which is preliminary data.</text>
</comment>
<dbReference type="InterPro" id="IPR004323">
    <property type="entry name" value="Ion_tolerance_CutA"/>
</dbReference>
<dbReference type="PANTHER" id="PTHR23419:SF8">
    <property type="entry name" value="FI09726P"/>
    <property type="match status" value="1"/>
</dbReference>
<dbReference type="Proteomes" id="UP000320679">
    <property type="component" value="Unassembled WGS sequence"/>
</dbReference>
<dbReference type="Gene3D" id="3.30.70.120">
    <property type="match status" value="1"/>
</dbReference>
<evidence type="ECO:0000256" key="1">
    <source>
        <dbReference type="ARBA" id="ARBA00010169"/>
    </source>
</evidence>
<dbReference type="GO" id="GO:0005507">
    <property type="term" value="F:copper ion binding"/>
    <property type="evidence" value="ECO:0007669"/>
    <property type="project" value="TreeGrafter"/>
</dbReference>
<dbReference type="AlphaFoldDB" id="A0A523V0L4"/>
<reference evidence="2 3" key="1">
    <citation type="submission" date="2019-03" db="EMBL/GenBank/DDBJ databases">
        <title>Metabolic potential of uncultured bacteria and archaea associated with petroleum seepage in deep-sea sediments.</title>
        <authorList>
            <person name="Dong X."/>
            <person name="Hubert C."/>
        </authorList>
    </citation>
    <scope>NUCLEOTIDE SEQUENCE [LARGE SCALE GENOMIC DNA]</scope>
    <source>
        <strain evidence="2">E29_bin78</strain>
    </source>
</reference>
<evidence type="ECO:0000313" key="3">
    <source>
        <dbReference type="Proteomes" id="UP000320679"/>
    </source>
</evidence>
<gene>
    <name evidence="2" type="ORF">E3J59_00745</name>
</gene>
<sequence>MDFIFIYITNPSKEEARKIAKYLLKKKLIAGGNIFPINSLYWWEGEIADENEFVLIAKTIEANFEKVKNEVEKIHSYTCPCVIRIPVSSNKKYFDWLRSEVK</sequence>
<dbReference type="SUPFAM" id="SSF54913">
    <property type="entry name" value="GlnB-like"/>
    <property type="match status" value="1"/>
</dbReference>
<dbReference type="GO" id="GO:0010038">
    <property type="term" value="P:response to metal ion"/>
    <property type="evidence" value="ECO:0007669"/>
    <property type="project" value="InterPro"/>
</dbReference>
<evidence type="ECO:0000313" key="2">
    <source>
        <dbReference type="EMBL" id="TET48317.1"/>
    </source>
</evidence>
<dbReference type="EMBL" id="SOJK01000034">
    <property type="protein sequence ID" value="TET48317.1"/>
    <property type="molecule type" value="Genomic_DNA"/>
</dbReference>
<dbReference type="Pfam" id="PF03091">
    <property type="entry name" value="CutA1"/>
    <property type="match status" value="1"/>
</dbReference>
<accession>A0A523V0L4</accession>
<organism evidence="2 3">
    <name type="scientific">Aerophobetes bacterium</name>
    <dbReference type="NCBI Taxonomy" id="2030807"/>
    <lineage>
        <taxon>Bacteria</taxon>
        <taxon>Candidatus Aerophobota</taxon>
    </lineage>
</organism>
<comment type="similarity">
    <text evidence="1">Belongs to the CutA family.</text>
</comment>
<name>A0A523V0L4_UNCAE</name>